<dbReference type="RefSeq" id="WP_119593573.1">
    <property type="nucleotide sequence ID" value="NZ_QXFM01000117.1"/>
</dbReference>
<name>A0A3A1P0Y5_9SPHN</name>
<dbReference type="Proteomes" id="UP000265366">
    <property type="component" value="Unassembled WGS sequence"/>
</dbReference>
<dbReference type="EMBL" id="QXFM01000117">
    <property type="protein sequence ID" value="RIV82583.1"/>
    <property type="molecule type" value="Genomic_DNA"/>
</dbReference>
<keyword evidence="3" id="KW-1185">Reference proteome</keyword>
<protein>
    <submittedName>
        <fullName evidence="2">Uncharacterized protein</fullName>
    </submittedName>
</protein>
<organism evidence="2 3">
    <name type="scientific">Aurantiacibacter xanthus</name>
    <dbReference type="NCBI Taxonomy" id="1784712"/>
    <lineage>
        <taxon>Bacteria</taxon>
        <taxon>Pseudomonadati</taxon>
        <taxon>Pseudomonadota</taxon>
        <taxon>Alphaproteobacteria</taxon>
        <taxon>Sphingomonadales</taxon>
        <taxon>Erythrobacteraceae</taxon>
        <taxon>Aurantiacibacter</taxon>
    </lineage>
</organism>
<dbReference type="OrthoDB" id="7209629at2"/>
<keyword evidence="1" id="KW-1133">Transmembrane helix</keyword>
<gene>
    <name evidence="2" type="ORF">D2V17_14800</name>
</gene>
<keyword evidence="1" id="KW-0472">Membrane</keyword>
<keyword evidence="1" id="KW-0812">Transmembrane</keyword>
<sequence>MTTGSAESSAPADFTSETARFRKELAKGRSSNQLALFDFLVERSLDERSPKEVEIALEFFGSNATKDASSDTGIRVYVHRLRKKMDEFYAGTYGPQLNIPKGEYRIVLVDVPEPEPAPSTLGMARRLLTSNPSLSLGLLLIVLGGFMFAAFQFWLVDTTRPNATMAERHTLFGTGAALVDPVITVGDSLFLAETEDQTRVERMILDPAIASREDLGEYIKEHPEEFYRLYDFDLHFAPEASVSAAWDVQEAMMADRGVPQIGMMPVSNIDEEDLRQHDIFYVGRLSQLGPLHSSIFAQSRFALPRFDRLADRESGKVFAATVYPEAAGREVKDIGYIAVCNGPGGRRVIVLAGLGDAGTAAMADLLRDPLGLLNLKEELGDVRMFEALFTVDSAPGRPVARNLIGVWPLSTM</sequence>
<proteinExistence type="predicted"/>
<accession>A0A3A1P0Y5</accession>
<feature type="transmembrane region" description="Helical" evidence="1">
    <location>
        <begin position="133"/>
        <end position="155"/>
    </location>
</feature>
<reference evidence="2 3" key="1">
    <citation type="submission" date="2018-08" db="EMBL/GenBank/DDBJ databases">
        <title>Erythrobacter zhengii sp.nov., a bacterium isolated from deep-sea sediment.</title>
        <authorList>
            <person name="Fang C."/>
            <person name="Wu Y.-H."/>
            <person name="Sun C."/>
            <person name="Wang H."/>
            <person name="Cheng H."/>
            <person name="Meng F.-X."/>
            <person name="Wang C.-S."/>
            <person name="Xu X.-W."/>
        </authorList>
    </citation>
    <scope>NUCLEOTIDE SEQUENCE [LARGE SCALE GENOMIC DNA]</scope>
    <source>
        <strain evidence="2 3">CCTCC AB 2015396</strain>
    </source>
</reference>
<evidence type="ECO:0000313" key="3">
    <source>
        <dbReference type="Proteomes" id="UP000265366"/>
    </source>
</evidence>
<evidence type="ECO:0000313" key="2">
    <source>
        <dbReference type="EMBL" id="RIV82583.1"/>
    </source>
</evidence>
<dbReference type="AlphaFoldDB" id="A0A3A1P0Y5"/>
<evidence type="ECO:0000256" key="1">
    <source>
        <dbReference type="SAM" id="Phobius"/>
    </source>
</evidence>
<comment type="caution">
    <text evidence="2">The sequence shown here is derived from an EMBL/GenBank/DDBJ whole genome shotgun (WGS) entry which is preliminary data.</text>
</comment>